<feature type="domain" description="Glycosyltransferase subfamily 4-like N-terminal" evidence="3">
    <location>
        <begin position="19"/>
        <end position="198"/>
    </location>
</feature>
<proteinExistence type="predicted"/>
<dbReference type="CDD" id="cd03794">
    <property type="entry name" value="GT4_WbuB-like"/>
    <property type="match status" value="1"/>
</dbReference>
<comment type="caution">
    <text evidence="4">The sequence shown here is derived from an EMBL/GenBank/DDBJ whole genome shotgun (WGS) entry which is preliminary data.</text>
</comment>
<evidence type="ECO:0000313" key="4">
    <source>
        <dbReference type="EMBL" id="KPL84869.1"/>
    </source>
</evidence>
<dbReference type="Gene3D" id="3.40.50.2000">
    <property type="entry name" value="Glycogen Phosphorylase B"/>
    <property type="match status" value="2"/>
</dbReference>
<keyword evidence="4" id="KW-0808">Transferase</keyword>
<dbReference type="EMBL" id="LGCM01000028">
    <property type="protein sequence ID" value="KPL84869.1"/>
    <property type="molecule type" value="Genomic_DNA"/>
</dbReference>
<keyword evidence="1" id="KW-0812">Transmembrane</keyword>
<feature type="transmembrane region" description="Helical" evidence="1">
    <location>
        <begin position="139"/>
        <end position="162"/>
    </location>
</feature>
<dbReference type="InterPro" id="IPR050194">
    <property type="entry name" value="Glycosyltransferase_grp1"/>
</dbReference>
<dbReference type="Proteomes" id="UP000050501">
    <property type="component" value="Unassembled WGS sequence"/>
</dbReference>
<reference evidence="4 5" key="1">
    <citation type="submission" date="2015-07" db="EMBL/GenBank/DDBJ databases">
        <title>Genome sequence of Levilinea saccharolytica DSM 16555.</title>
        <authorList>
            <person name="Hemp J."/>
            <person name="Ward L.M."/>
            <person name="Pace L.A."/>
            <person name="Fischer W.W."/>
        </authorList>
    </citation>
    <scope>NUCLEOTIDE SEQUENCE [LARGE SCALE GENOMIC DNA]</scope>
    <source>
        <strain evidence="4 5">KIBI-1</strain>
    </source>
</reference>
<dbReference type="PANTHER" id="PTHR45947">
    <property type="entry name" value="SULFOQUINOVOSYL TRANSFERASE SQD2"/>
    <property type="match status" value="1"/>
</dbReference>
<keyword evidence="1" id="KW-1133">Transmembrane helix</keyword>
<accession>A0A0P6XR10</accession>
<dbReference type="Pfam" id="PF00534">
    <property type="entry name" value="Glycos_transf_1"/>
    <property type="match status" value="1"/>
</dbReference>
<organism evidence="4 5">
    <name type="scientific">Levilinea saccharolytica</name>
    <dbReference type="NCBI Taxonomy" id="229921"/>
    <lineage>
        <taxon>Bacteria</taxon>
        <taxon>Bacillati</taxon>
        <taxon>Chloroflexota</taxon>
        <taxon>Anaerolineae</taxon>
        <taxon>Anaerolineales</taxon>
        <taxon>Anaerolineaceae</taxon>
        <taxon>Levilinea</taxon>
    </lineage>
</organism>
<name>A0A0P6XR10_9CHLR</name>
<dbReference type="SUPFAM" id="SSF53756">
    <property type="entry name" value="UDP-Glycosyltransferase/glycogen phosphorylase"/>
    <property type="match status" value="1"/>
</dbReference>
<feature type="transmembrane region" description="Helical" evidence="1">
    <location>
        <begin position="81"/>
        <end position="102"/>
    </location>
</feature>
<dbReference type="RefSeq" id="WP_062418750.1">
    <property type="nucleotide sequence ID" value="NZ_DF967974.1"/>
</dbReference>
<dbReference type="GO" id="GO:0016758">
    <property type="term" value="F:hexosyltransferase activity"/>
    <property type="evidence" value="ECO:0007669"/>
    <property type="project" value="TreeGrafter"/>
</dbReference>
<evidence type="ECO:0000259" key="3">
    <source>
        <dbReference type="Pfam" id="PF13579"/>
    </source>
</evidence>
<dbReference type="Pfam" id="PF13579">
    <property type="entry name" value="Glyco_trans_4_4"/>
    <property type="match status" value="1"/>
</dbReference>
<sequence>MHILIVHQAFAALDEAGGTRHVEMARYLVARGHQVTIISSPVSYLTGKSRQQKTAWVDRSQPEPGITILRTYTYAALHKSFVHRVFSFLSFMLSSFLVGLGVRHVDLVWGTSPPIFQGVTAWLLARLKGVPFLFEIRDLWPAFAIAVGVLKNPLIIRMSLWLEKFLYRRADRVMVNSPGYVDHVTQRGARWVELVPNGVDPEMFPAVPGPNPFRQANHLDGRFVVLYAGAHGLSNDLEIVLQSADLLRDQPHILFALVGDGKEKAALQAYAREHQLSNVAFFPPVPKTKMASVLAAADACLAILKPIELYKTTYPNKVFDYLAAGKPVVLAIDGEIRKVVDQAGAGVFAQPGDPQALAQAVRTLASDPQAAQRMGAAGRAYVSVHFNRAVLSDQLALLLEEMRRVHA</sequence>
<dbReference type="STRING" id="229921.ADN01_07265"/>
<feature type="domain" description="Glycosyl transferase family 1" evidence="2">
    <location>
        <begin position="214"/>
        <end position="379"/>
    </location>
</feature>
<dbReference type="InterPro" id="IPR028098">
    <property type="entry name" value="Glyco_trans_4-like_N"/>
</dbReference>
<protein>
    <submittedName>
        <fullName evidence="4">Glycosyl transferase</fullName>
    </submittedName>
</protein>
<gene>
    <name evidence="4" type="ORF">ADN01_07265</name>
</gene>
<keyword evidence="5" id="KW-1185">Reference proteome</keyword>
<evidence type="ECO:0000313" key="5">
    <source>
        <dbReference type="Proteomes" id="UP000050501"/>
    </source>
</evidence>
<dbReference type="AlphaFoldDB" id="A0A0P6XR10"/>
<dbReference type="PANTHER" id="PTHR45947:SF3">
    <property type="entry name" value="SULFOQUINOVOSYL TRANSFERASE SQD2"/>
    <property type="match status" value="1"/>
</dbReference>
<keyword evidence="1" id="KW-0472">Membrane</keyword>
<evidence type="ECO:0000259" key="2">
    <source>
        <dbReference type="Pfam" id="PF00534"/>
    </source>
</evidence>
<dbReference type="OrthoDB" id="9811902at2"/>
<dbReference type="InterPro" id="IPR001296">
    <property type="entry name" value="Glyco_trans_1"/>
</dbReference>
<evidence type="ECO:0000256" key="1">
    <source>
        <dbReference type="SAM" id="Phobius"/>
    </source>
</evidence>